<evidence type="ECO:0000256" key="4">
    <source>
        <dbReference type="ARBA" id="ARBA00022824"/>
    </source>
</evidence>
<dbReference type="SMART" id="SM00271">
    <property type="entry name" value="DnaJ"/>
    <property type="match status" value="1"/>
</dbReference>
<evidence type="ECO:0000256" key="2">
    <source>
        <dbReference type="ARBA" id="ARBA00022448"/>
    </source>
</evidence>
<dbReference type="PRINTS" id="PR00625">
    <property type="entry name" value="JDOMAIN"/>
</dbReference>
<dbReference type="Pfam" id="PF00226">
    <property type="entry name" value="DnaJ"/>
    <property type="match status" value="1"/>
</dbReference>
<dbReference type="GO" id="GO:0006614">
    <property type="term" value="P:SRP-dependent cotranslational protein targeting to membrane"/>
    <property type="evidence" value="ECO:0007669"/>
    <property type="project" value="TreeGrafter"/>
</dbReference>
<evidence type="ECO:0000256" key="3">
    <source>
        <dbReference type="ARBA" id="ARBA00022692"/>
    </source>
</evidence>
<evidence type="ECO:0000256" key="10">
    <source>
        <dbReference type="SAM" id="Phobius"/>
    </source>
</evidence>
<dbReference type="PANTHER" id="PTHR24075">
    <property type="entry name" value="SEC63 DOMAIN-CONTAINING"/>
    <property type="match status" value="1"/>
</dbReference>
<dbReference type="InterPro" id="IPR036869">
    <property type="entry name" value="J_dom_sf"/>
</dbReference>
<evidence type="ECO:0000313" key="12">
    <source>
        <dbReference type="EMBL" id="CRX78955.1"/>
    </source>
</evidence>
<reference evidence="12" key="1">
    <citation type="submission" date="2015-06" db="EMBL/GenBank/DDBJ databases">
        <title>Genetic Architecture Underlying Mating-Type Determination in the Yeast Leucosporidium scottii and the Evolution of Mating Systems in Basidiomycetes.</title>
        <authorList>
            <person name="Maia T.M."/>
            <person name="Lopes S."/>
            <person name="Almeida J.M.G.C.F."/>
            <person name="Rosa L.H."/>
            <person name="Sampaio J.P."/>
            <person name="Goncalves P."/>
            <person name="Coelho M.A."/>
        </authorList>
    </citation>
    <scope>NUCLEOTIDE SEQUENCE</scope>
</reference>
<organism evidence="12">
    <name type="scientific">Leucosporidium scottii</name>
    <dbReference type="NCBI Taxonomy" id="5278"/>
    <lineage>
        <taxon>Eukaryota</taxon>
        <taxon>Fungi</taxon>
        <taxon>Dikarya</taxon>
        <taxon>Basidiomycota</taxon>
        <taxon>Pucciniomycotina</taxon>
        <taxon>Microbotryomycetes</taxon>
        <taxon>Leucosporidiales</taxon>
        <taxon>Leucosporidium</taxon>
    </lineage>
</organism>
<dbReference type="CDD" id="cd06257">
    <property type="entry name" value="DnaJ"/>
    <property type="match status" value="1"/>
</dbReference>
<name>A0A0H5FTG5_9BASI</name>
<dbReference type="GO" id="GO:0008320">
    <property type="term" value="F:protein transmembrane transporter activity"/>
    <property type="evidence" value="ECO:0007669"/>
    <property type="project" value="TreeGrafter"/>
</dbReference>
<evidence type="ECO:0000259" key="11">
    <source>
        <dbReference type="PROSITE" id="PS50076"/>
    </source>
</evidence>
<keyword evidence="3 10" id="KW-0812">Transmembrane</keyword>
<dbReference type="PROSITE" id="PS50076">
    <property type="entry name" value="DNAJ_2"/>
    <property type="match status" value="1"/>
</dbReference>
<dbReference type="FunFam" id="1.10.287.110:FF:000039">
    <property type="entry name" value="Protein translocation complex component (Npl1)"/>
    <property type="match status" value="1"/>
</dbReference>
<protein>
    <recommendedName>
        <fullName evidence="11">J domain-containing protein</fullName>
    </recommendedName>
</protein>
<evidence type="ECO:0000256" key="1">
    <source>
        <dbReference type="ARBA" id="ARBA00004477"/>
    </source>
</evidence>
<dbReference type="InterPro" id="IPR014756">
    <property type="entry name" value="Ig_E-set"/>
</dbReference>
<dbReference type="Gene3D" id="1.10.3380.10">
    <property type="entry name" value="Sec63 N-terminal domain-like domain"/>
    <property type="match status" value="1"/>
</dbReference>
<keyword evidence="8" id="KW-0143">Chaperone</keyword>
<dbReference type="EMBL" id="LN868506">
    <property type="protein sequence ID" value="CRX78955.1"/>
    <property type="molecule type" value="Genomic_DNA"/>
</dbReference>
<proteinExistence type="predicted"/>
<feature type="transmembrane region" description="Helical" evidence="10">
    <location>
        <begin position="235"/>
        <end position="254"/>
    </location>
</feature>
<dbReference type="PANTHER" id="PTHR24075:SF0">
    <property type="entry name" value="TRANSLOCATION PROTEIN SEC63 HOMOLOG"/>
    <property type="match status" value="1"/>
</dbReference>
<dbReference type="InterPro" id="IPR001623">
    <property type="entry name" value="DnaJ_domain"/>
</dbReference>
<feature type="transmembrane region" description="Helical" evidence="10">
    <location>
        <begin position="108"/>
        <end position="127"/>
    </location>
</feature>
<evidence type="ECO:0000256" key="9">
    <source>
        <dbReference type="SAM" id="MobiDB-lite"/>
    </source>
</evidence>
<dbReference type="Gene3D" id="1.10.150.20">
    <property type="entry name" value="5' to 3' exonuclease, C-terminal subdomain"/>
    <property type="match status" value="1"/>
</dbReference>
<dbReference type="AlphaFoldDB" id="A0A0H5FTG5"/>
<dbReference type="SUPFAM" id="SSF46565">
    <property type="entry name" value="Chaperone J-domain"/>
    <property type="match status" value="1"/>
</dbReference>
<feature type="region of interest" description="Disordered" evidence="9">
    <location>
        <begin position="544"/>
        <end position="563"/>
    </location>
</feature>
<keyword evidence="2" id="KW-0813">Transport</keyword>
<sequence>MVRGQGAIRRVWPKSKRAGLDVAWTLDSDVHLRTSRLAFDLAGYTYDSTGQSYFFALTILLCFLLPFTYSTLRGGSERSAARVAYPCAGWNQKSDEVKKSKAGGAKGLLSFRYILLAIGWVAFAVVVQKASTIEGESVAFDPFKILGVSTSATEKEIKKHYRKMSLKFHPDKLVLALNQTKEEADNIFVELTKAYKSLTDEVSRHNFEMFGHPDGKQEFSQGIALPSWVIESHNIWWVMGAYALVLGVMLPFLVGRWWYSTRALTKDGVLNTTAATFFLSLKEETTFPLLLDILASADEFGTDPKLLKLRKQLGKAAVDEYARVTSLVRESADGKEGWEGYAGWSTAQKRARVLIAAHMLRIPIKDSLLLEEKLTTVTVALPLCAGLTSIALSHNWLSSLISILHLQQFLLQAVHSSSSPLLQLPHVTDDIVKAARAIGVENITQFGKLEAGQVEKLLVGWPEKRKRDVFEVAKNWPVTSVIDAKFKVVGEKIVTPGAIVSFTIKLRLTPPGQVGPAPEVTSVTVGEQEKEGEESSIEELIGRRKAGEDGEEPTPFAHAPHFPKNRKPTWSIFIGDHKLNRVFVAPQKFTDMGSKQVRTIRMSFQAPPGPGLYTFQVYAMSDAFVGTDAQKDMRMQVDPPSNGEELVGEEDDISEPDEDTIAGQMALMKGQSVRRAPRDGEEEDSEEEYTSGTEESESDSETSDSDSD</sequence>
<dbReference type="InterPro" id="IPR004179">
    <property type="entry name" value="Sec63-dom"/>
</dbReference>
<keyword evidence="6 10" id="KW-1133">Transmembrane helix</keyword>
<dbReference type="Gene3D" id="1.10.287.110">
    <property type="entry name" value="DnaJ domain"/>
    <property type="match status" value="1"/>
</dbReference>
<comment type="subcellular location">
    <subcellularLocation>
        <location evidence="1">Endoplasmic reticulum membrane</location>
        <topology evidence="1">Multi-pass membrane protein</topology>
    </subcellularLocation>
</comment>
<feature type="compositionally biased region" description="Acidic residues" evidence="9">
    <location>
        <begin position="680"/>
        <end position="708"/>
    </location>
</feature>
<dbReference type="Pfam" id="PF02889">
    <property type="entry name" value="Sec63"/>
    <property type="match status" value="1"/>
</dbReference>
<evidence type="ECO:0000256" key="6">
    <source>
        <dbReference type="ARBA" id="ARBA00022989"/>
    </source>
</evidence>
<evidence type="ECO:0000256" key="7">
    <source>
        <dbReference type="ARBA" id="ARBA00023136"/>
    </source>
</evidence>
<feature type="transmembrane region" description="Helical" evidence="10">
    <location>
        <begin position="53"/>
        <end position="72"/>
    </location>
</feature>
<keyword evidence="7 10" id="KW-0472">Membrane</keyword>
<feature type="compositionally biased region" description="Acidic residues" evidence="9">
    <location>
        <begin position="646"/>
        <end position="660"/>
    </location>
</feature>
<evidence type="ECO:0000256" key="8">
    <source>
        <dbReference type="ARBA" id="ARBA00023186"/>
    </source>
</evidence>
<gene>
    <name evidence="12" type="ORF">ls5930a1_00024</name>
</gene>
<keyword evidence="5" id="KW-0653">Protein transport</keyword>
<dbReference type="GO" id="GO:0031207">
    <property type="term" value="C:Sec62/Sec63 complex"/>
    <property type="evidence" value="ECO:0007669"/>
    <property type="project" value="TreeGrafter"/>
</dbReference>
<dbReference type="SMART" id="SM00973">
    <property type="entry name" value="Sec63"/>
    <property type="match status" value="1"/>
</dbReference>
<accession>A0A0H5FTG5</accession>
<dbReference type="SUPFAM" id="SSF81296">
    <property type="entry name" value="E set domains"/>
    <property type="match status" value="1"/>
</dbReference>
<dbReference type="Gene3D" id="2.60.40.150">
    <property type="entry name" value="C2 domain"/>
    <property type="match status" value="1"/>
</dbReference>
<feature type="region of interest" description="Disordered" evidence="9">
    <location>
        <begin position="635"/>
        <end position="708"/>
    </location>
</feature>
<dbReference type="GO" id="GO:0003723">
    <property type="term" value="F:RNA binding"/>
    <property type="evidence" value="ECO:0007669"/>
    <property type="project" value="TreeGrafter"/>
</dbReference>
<dbReference type="SUPFAM" id="SSF158702">
    <property type="entry name" value="Sec63 N-terminal domain-like"/>
    <property type="match status" value="1"/>
</dbReference>
<dbReference type="GO" id="GO:0006620">
    <property type="term" value="P:post-translational protein targeting to endoplasmic reticulum membrane"/>
    <property type="evidence" value="ECO:0007669"/>
    <property type="project" value="TreeGrafter"/>
</dbReference>
<keyword evidence="4" id="KW-0256">Endoplasmic reticulum</keyword>
<feature type="domain" description="J" evidence="11">
    <location>
        <begin position="141"/>
        <end position="211"/>
    </location>
</feature>
<dbReference type="InterPro" id="IPR035892">
    <property type="entry name" value="C2_domain_sf"/>
</dbReference>
<evidence type="ECO:0000256" key="5">
    <source>
        <dbReference type="ARBA" id="ARBA00022927"/>
    </source>
</evidence>